<evidence type="ECO:0000313" key="3">
    <source>
        <dbReference type="Proteomes" id="UP000242188"/>
    </source>
</evidence>
<gene>
    <name evidence="2" type="ORF">KP79_PYT08059</name>
</gene>
<protein>
    <submittedName>
        <fullName evidence="2">Uncharacterized protein</fullName>
    </submittedName>
</protein>
<dbReference type="AlphaFoldDB" id="A0A210Q9H2"/>
<evidence type="ECO:0000313" key="2">
    <source>
        <dbReference type="EMBL" id="OWF45384.1"/>
    </source>
</evidence>
<name>A0A210Q9H2_MIZYE</name>
<organism evidence="2 3">
    <name type="scientific">Mizuhopecten yessoensis</name>
    <name type="common">Japanese scallop</name>
    <name type="synonym">Patinopecten yessoensis</name>
    <dbReference type="NCBI Taxonomy" id="6573"/>
    <lineage>
        <taxon>Eukaryota</taxon>
        <taxon>Metazoa</taxon>
        <taxon>Spiralia</taxon>
        <taxon>Lophotrochozoa</taxon>
        <taxon>Mollusca</taxon>
        <taxon>Bivalvia</taxon>
        <taxon>Autobranchia</taxon>
        <taxon>Pteriomorphia</taxon>
        <taxon>Pectinida</taxon>
        <taxon>Pectinoidea</taxon>
        <taxon>Pectinidae</taxon>
        <taxon>Mizuhopecten</taxon>
    </lineage>
</organism>
<evidence type="ECO:0000256" key="1">
    <source>
        <dbReference type="SAM" id="MobiDB-lite"/>
    </source>
</evidence>
<dbReference type="Proteomes" id="UP000242188">
    <property type="component" value="Unassembled WGS sequence"/>
</dbReference>
<sequence>MAEDDREVKQEMKDEHEVEEEDISKKITAKLKSKGARSNTLMRNSSALKKASAFSKVLSKCKSTKQPKRKFKLAKSPPPVDCKACQA</sequence>
<feature type="region of interest" description="Disordered" evidence="1">
    <location>
        <begin position="65"/>
        <end position="87"/>
    </location>
</feature>
<comment type="caution">
    <text evidence="2">The sequence shown here is derived from an EMBL/GenBank/DDBJ whole genome shotgun (WGS) entry which is preliminary data.</text>
</comment>
<dbReference type="EMBL" id="NEDP02004514">
    <property type="protein sequence ID" value="OWF45384.1"/>
    <property type="molecule type" value="Genomic_DNA"/>
</dbReference>
<feature type="compositionally biased region" description="Basic and acidic residues" evidence="1">
    <location>
        <begin position="1"/>
        <end position="16"/>
    </location>
</feature>
<feature type="region of interest" description="Disordered" evidence="1">
    <location>
        <begin position="1"/>
        <end position="21"/>
    </location>
</feature>
<reference evidence="2 3" key="1">
    <citation type="journal article" date="2017" name="Nat. Ecol. Evol.">
        <title>Scallop genome provides insights into evolution of bilaterian karyotype and development.</title>
        <authorList>
            <person name="Wang S."/>
            <person name="Zhang J."/>
            <person name="Jiao W."/>
            <person name="Li J."/>
            <person name="Xun X."/>
            <person name="Sun Y."/>
            <person name="Guo X."/>
            <person name="Huan P."/>
            <person name="Dong B."/>
            <person name="Zhang L."/>
            <person name="Hu X."/>
            <person name="Sun X."/>
            <person name="Wang J."/>
            <person name="Zhao C."/>
            <person name="Wang Y."/>
            <person name="Wang D."/>
            <person name="Huang X."/>
            <person name="Wang R."/>
            <person name="Lv J."/>
            <person name="Li Y."/>
            <person name="Zhang Z."/>
            <person name="Liu B."/>
            <person name="Lu W."/>
            <person name="Hui Y."/>
            <person name="Liang J."/>
            <person name="Zhou Z."/>
            <person name="Hou R."/>
            <person name="Li X."/>
            <person name="Liu Y."/>
            <person name="Li H."/>
            <person name="Ning X."/>
            <person name="Lin Y."/>
            <person name="Zhao L."/>
            <person name="Xing Q."/>
            <person name="Dou J."/>
            <person name="Li Y."/>
            <person name="Mao J."/>
            <person name="Guo H."/>
            <person name="Dou H."/>
            <person name="Li T."/>
            <person name="Mu C."/>
            <person name="Jiang W."/>
            <person name="Fu Q."/>
            <person name="Fu X."/>
            <person name="Miao Y."/>
            <person name="Liu J."/>
            <person name="Yu Q."/>
            <person name="Li R."/>
            <person name="Liao H."/>
            <person name="Li X."/>
            <person name="Kong Y."/>
            <person name="Jiang Z."/>
            <person name="Chourrout D."/>
            <person name="Li R."/>
            <person name="Bao Z."/>
        </authorList>
    </citation>
    <scope>NUCLEOTIDE SEQUENCE [LARGE SCALE GENOMIC DNA]</scope>
    <source>
        <strain evidence="2 3">PY_sf001</strain>
    </source>
</reference>
<accession>A0A210Q9H2</accession>
<proteinExistence type="predicted"/>
<keyword evidence="3" id="KW-1185">Reference proteome</keyword>